<dbReference type="InterPro" id="IPR011747">
    <property type="entry name" value="CHP02241"/>
</dbReference>
<dbReference type="Proteomes" id="UP000273898">
    <property type="component" value="Unassembled WGS sequence"/>
</dbReference>
<dbReference type="GO" id="GO:0005198">
    <property type="term" value="F:structural molecule activity"/>
    <property type="evidence" value="ECO:0007669"/>
    <property type="project" value="InterPro"/>
</dbReference>
<dbReference type="PANTHER" id="PTHR38009">
    <property type="entry name" value="CONSERVED HYPOTHETICAL PHAGE TAIL PROTEIN"/>
    <property type="match status" value="1"/>
</dbReference>
<sequence>MDPLTIHNADRLGRTVNEYPLPAYNYKVSIGGHDVAFAEVSGLKMEYQTVVYKHGMSYATGAQVLRGQPMINTITLKRGIAHRRHELFNWLTQNNALDIFIDLCNEEGMALIRWSIYGAMPVKIDTPGFSASSDEVAIESIELVAYNLKIEYIQ</sequence>
<dbReference type="AlphaFoldDB" id="A0A497Y9K5"/>
<gene>
    <name evidence="1" type="ORF">BCL90_0121</name>
    <name evidence="2" type="ORF">E3V97_09050</name>
</gene>
<dbReference type="Proteomes" id="UP000297429">
    <property type="component" value="Unassembled WGS sequence"/>
</dbReference>
<dbReference type="RefSeq" id="WP_121282021.1">
    <property type="nucleotide sequence ID" value="NZ_RCCK01000010.1"/>
</dbReference>
<proteinExistence type="predicted"/>
<accession>A0A497Y9K5</accession>
<protein>
    <submittedName>
        <fullName evidence="2">Phage tail protein</fullName>
    </submittedName>
    <submittedName>
        <fullName evidence="1">Phage tail-like protein</fullName>
    </submittedName>
</protein>
<dbReference type="InterPro" id="IPR010667">
    <property type="entry name" value="Phage_T4_Gp19"/>
</dbReference>
<dbReference type="NCBIfam" id="TIGR02241">
    <property type="entry name" value="conserved hypothetical phage tail region protein"/>
    <property type="match status" value="1"/>
</dbReference>
<dbReference type="PANTHER" id="PTHR38009:SF1">
    <property type="entry name" value="CONSERVED HYPOTHETICAL PHAGE TAIL PROTEIN"/>
    <property type="match status" value="1"/>
</dbReference>
<dbReference type="EMBL" id="RCCK01000010">
    <property type="protein sequence ID" value="RLJ79428.1"/>
    <property type="molecule type" value="Genomic_DNA"/>
</dbReference>
<name>A0A497Y9K5_9SPHI</name>
<keyword evidence="4" id="KW-1185">Reference proteome</keyword>
<evidence type="ECO:0000313" key="4">
    <source>
        <dbReference type="Proteomes" id="UP000297429"/>
    </source>
</evidence>
<dbReference type="Pfam" id="PF06841">
    <property type="entry name" value="Phage_T4_gp19"/>
    <property type="match status" value="1"/>
</dbReference>
<reference evidence="1 3" key="1">
    <citation type="submission" date="2018-10" db="EMBL/GenBank/DDBJ databases">
        <title>Genomic Encyclopedia of Archaeal and Bacterial Type Strains, Phase II (KMG-II): from individual species to whole genera.</title>
        <authorList>
            <person name="Goeker M."/>
        </authorList>
    </citation>
    <scope>NUCLEOTIDE SEQUENCE [LARGE SCALE GENOMIC DNA]</scope>
    <source>
        <strain evidence="1 3">DSM 19624</strain>
    </source>
</reference>
<comment type="caution">
    <text evidence="1">The sequence shown here is derived from an EMBL/GenBank/DDBJ whole genome shotgun (WGS) entry which is preliminary data.</text>
</comment>
<evidence type="ECO:0000313" key="3">
    <source>
        <dbReference type="Proteomes" id="UP000273898"/>
    </source>
</evidence>
<evidence type="ECO:0000313" key="1">
    <source>
        <dbReference type="EMBL" id="RLJ79428.1"/>
    </source>
</evidence>
<organism evidence="1 3">
    <name type="scientific">Pedobacter alluvionis</name>
    <dbReference type="NCBI Taxonomy" id="475253"/>
    <lineage>
        <taxon>Bacteria</taxon>
        <taxon>Pseudomonadati</taxon>
        <taxon>Bacteroidota</taxon>
        <taxon>Sphingobacteriia</taxon>
        <taxon>Sphingobacteriales</taxon>
        <taxon>Sphingobacteriaceae</taxon>
        <taxon>Pedobacter</taxon>
    </lineage>
</organism>
<reference evidence="2 4" key="2">
    <citation type="submission" date="2019-03" db="EMBL/GenBank/DDBJ databases">
        <authorList>
            <person name="He R.-H."/>
        </authorList>
    </citation>
    <scope>NUCLEOTIDE SEQUENCE [LARGE SCALE GENOMIC DNA]</scope>
    <source>
        <strain evidence="2 4">DSM 19624</strain>
    </source>
</reference>
<evidence type="ECO:0000313" key="2">
    <source>
        <dbReference type="EMBL" id="TFB30775.1"/>
    </source>
</evidence>
<dbReference type="EMBL" id="SOPX01000002">
    <property type="protein sequence ID" value="TFB30775.1"/>
    <property type="molecule type" value="Genomic_DNA"/>
</dbReference>
<dbReference type="OrthoDB" id="73314at2"/>